<dbReference type="AlphaFoldDB" id="A0A7J2TK14"/>
<dbReference type="GO" id="GO:0046872">
    <property type="term" value="F:metal ion binding"/>
    <property type="evidence" value="ECO:0007669"/>
    <property type="project" value="UniProtKB-KW"/>
</dbReference>
<keyword evidence="2" id="KW-0456">Lyase</keyword>
<evidence type="ECO:0000256" key="2">
    <source>
        <dbReference type="ARBA" id="ARBA00023239"/>
    </source>
</evidence>
<keyword evidence="1" id="KW-0479">Metal-binding</keyword>
<organism evidence="3">
    <name type="scientific">Archaeoglobus fulgidus</name>
    <dbReference type="NCBI Taxonomy" id="2234"/>
    <lineage>
        <taxon>Archaea</taxon>
        <taxon>Methanobacteriati</taxon>
        <taxon>Methanobacteriota</taxon>
        <taxon>Archaeoglobi</taxon>
        <taxon>Archaeoglobales</taxon>
        <taxon>Archaeoglobaceae</taxon>
        <taxon>Archaeoglobus</taxon>
    </lineage>
</organism>
<dbReference type="SUPFAM" id="SSF53800">
    <property type="entry name" value="Chelatase"/>
    <property type="match status" value="1"/>
</dbReference>
<dbReference type="InterPro" id="IPR002762">
    <property type="entry name" value="CbiX-like"/>
</dbReference>
<accession>A0A7J2TK14</accession>
<reference evidence="3" key="1">
    <citation type="journal article" date="2020" name="mSystems">
        <title>Genome- and Community-Level Interaction Insights into Carbon Utilization and Element Cycling Functions of Hydrothermarchaeota in Hydrothermal Sediment.</title>
        <authorList>
            <person name="Zhou Z."/>
            <person name="Liu Y."/>
            <person name="Xu W."/>
            <person name="Pan J."/>
            <person name="Luo Z.H."/>
            <person name="Li M."/>
        </authorList>
    </citation>
    <scope>NUCLEOTIDE SEQUENCE [LARGE SCALE GENOMIC DNA]</scope>
    <source>
        <strain evidence="3">SpSt-26</strain>
    </source>
</reference>
<comment type="caution">
    <text evidence="3">The sequence shown here is derived from an EMBL/GenBank/DDBJ whole genome shotgun (WGS) entry which is preliminary data.</text>
</comment>
<protein>
    <submittedName>
        <fullName evidence="3">Sirohydrochlorin cobaltochelatase</fullName>
    </submittedName>
</protein>
<dbReference type="GO" id="GO:0016829">
    <property type="term" value="F:lyase activity"/>
    <property type="evidence" value="ECO:0007669"/>
    <property type="project" value="UniProtKB-KW"/>
</dbReference>
<proteinExistence type="predicted"/>
<gene>
    <name evidence="3" type="ORF">ENP88_08015</name>
</gene>
<dbReference type="Pfam" id="PF01903">
    <property type="entry name" value="CbiX"/>
    <property type="match status" value="1"/>
</dbReference>
<dbReference type="EMBL" id="DSLA01000128">
    <property type="protein sequence ID" value="HEH36059.1"/>
    <property type="molecule type" value="Genomic_DNA"/>
</dbReference>
<sequence>MRGLVIVGHGSQLDHYREVMERHKERIERLGLFDEVRIAFAARKRKPSPDEAIRSMKSDVIYVVPLFISYGLHVTEDLPEMLGFPKGRGRKEGIFDGKKIVICEPIGEDYLVTLAIVNSALRIF</sequence>
<evidence type="ECO:0000313" key="3">
    <source>
        <dbReference type="EMBL" id="HEH36059.1"/>
    </source>
</evidence>
<evidence type="ECO:0000256" key="1">
    <source>
        <dbReference type="ARBA" id="ARBA00022723"/>
    </source>
</evidence>
<dbReference type="CDD" id="cd03409">
    <property type="entry name" value="Chelatase_Class_II"/>
    <property type="match status" value="1"/>
</dbReference>
<dbReference type="Gene3D" id="3.40.50.1400">
    <property type="match status" value="1"/>
</dbReference>
<name>A0A7J2TK14_ARCFL</name>